<feature type="signal peptide" evidence="1">
    <location>
        <begin position="1"/>
        <end position="21"/>
    </location>
</feature>
<proteinExistence type="predicted"/>
<comment type="caution">
    <text evidence="2">The sequence shown here is derived from an EMBL/GenBank/DDBJ whole genome shotgun (WGS) entry which is preliminary data.</text>
</comment>
<keyword evidence="3" id="KW-1185">Reference proteome</keyword>
<keyword evidence="1" id="KW-0732">Signal</keyword>
<reference evidence="2" key="1">
    <citation type="journal article" date="2014" name="Int. J. Syst. Evol. Microbiol.">
        <title>Complete genome sequence of Corynebacterium casei LMG S-19264T (=DSM 44701T), isolated from a smear-ripened cheese.</title>
        <authorList>
            <consortium name="US DOE Joint Genome Institute (JGI-PGF)"/>
            <person name="Walter F."/>
            <person name="Albersmeier A."/>
            <person name="Kalinowski J."/>
            <person name="Ruckert C."/>
        </authorList>
    </citation>
    <scope>NUCLEOTIDE SEQUENCE</scope>
    <source>
        <strain evidence="2">CGMCC 1.15290</strain>
    </source>
</reference>
<feature type="chain" id="PRO_5037434972" description="DUF5018 domain-containing protein" evidence="1">
    <location>
        <begin position="22"/>
        <end position="322"/>
    </location>
</feature>
<evidence type="ECO:0008006" key="4">
    <source>
        <dbReference type="Google" id="ProtNLM"/>
    </source>
</evidence>
<dbReference type="RefSeq" id="WP_188953432.1">
    <property type="nucleotide sequence ID" value="NZ_BMIB01000003.1"/>
</dbReference>
<protein>
    <recommendedName>
        <fullName evidence="4">DUF5018 domain-containing protein</fullName>
    </recommendedName>
</protein>
<evidence type="ECO:0000313" key="2">
    <source>
        <dbReference type="EMBL" id="GGH70552.1"/>
    </source>
</evidence>
<sequence length="322" mass="34958">MKIFSLMLISLLTLGTITSCTKTEALTPLPQNRILEYKVTNLPDTVIYGSIDNIDNSITVYVPYYFSLSVIEPEVKLSAGAKLSTETLPVSITDTTTTYQVQGADGSSRIYKLRIIQQNPASLTTYWPASVEEEPIGYPNTAMPLIAGNFNSRDLSTATITLTAASTGKSVNVPTESASVIMYNGEEDYLLDGLILPADIDTGFYTVTVRFLGNQATVNRNIHVIHKQPVISVTTKTVTQGGTISYDAFESILLGLTKASATLNGVTYNLPIEKATLTQVTLRIPDSFPAGDYSGSTRPRLILEFADWANISRSVPLIVNPK</sequence>
<dbReference type="PROSITE" id="PS51257">
    <property type="entry name" value="PROKAR_LIPOPROTEIN"/>
    <property type="match status" value="1"/>
</dbReference>
<dbReference type="Gene3D" id="2.60.40.2340">
    <property type="match status" value="1"/>
</dbReference>
<accession>A0A917J0X2</accession>
<evidence type="ECO:0000313" key="3">
    <source>
        <dbReference type="Proteomes" id="UP000627292"/>
    </source>
</evidence>
<dbReference type="Proteomes" id="UP000627292">
    <property type="component" value="Unassembled WGS sequence"/>
</dbReference>
<dbReference type="EMBL" id="BMIB01000003">
    <property type="protein sequence ID" value="GGH70552.1"/>
    <property type="molecule type" value="Genomic_DNA"/>
</dbReference>
<name>A0A917J0X2_9BACT</name>
<evidence type="ECO:0000256" key="1">
    <source>
        <dbReference type="SAM" id="SignalP"/>
    </source>
</evidence>
<organism evidence="2 3">
    <name type="scientific">Filimonas zeae</name>
    <dbReference type="NCBI Taxonomy" id="1737353"/>
    <lineage>
        <taxon>Bacteria</taxon>
        <taxon>Pseudomonadati</taxon>
        <taxon>Bacteroidota</taxon>
        <taxon>Chitinophagia</taxon>
        <taxon>Chitinophagales</taxon>
        <taxon>Chitinophagaceae</taxon>
        <taxon>Filimonas</taxon>
    </lineage>
</organism>
<gene>
    <name evidence="2" type="ORF">GCM10011379_28960</name>
</gene>
<dbReference type="AlphaFoldDB" id="A0A917J0X2"/>
<reference evidence="2" key="2">
    <citation type="submission" date="2020-09" db="EMBL/GenBank/DDBJ databases">
        <authorList>
            <person name="Sun Q."/>
            <person name="Zhou Y."/>
        </authorList>
    </citation>
    <scope>NUCLEOTIDE SEQUENCE</scope>
    <source>
        <strain evidence="2">CGMCC 1.15290</strain>
    </source>
</reference>